<evidence type="ECO:0000313" key="2">
    <source>
        <dbReference type="Proteomes" id="UP001191019"/>
    </source>
</evidence>
<reference evidence="1 2" key="1">
    <citation type="journal article" date="2018" name="bioRxiv">
        <title>Evidence of independent acquisition and adaption of ultra-small bacteria to human hosts across the highly diverse yet reduced genomes of the phylum Saccharibacteria.</title>
        <authorList>
            <person name="McLean J.S."/>
            <person name="Bor B."/>
            <person name="To T.T."/>
            <person name="Liu Q."/>
            <person name="Kearns K.A."/>
            <person name="Solden L.M."/>
            <person name="Wrighton K.C."/>
            <person name="He X."/>
            <person name="Shi W."/>
        </authorList>
    </citation>
    <scope>NUCLEOTIDE SEQUENCE [LARGE SCALE GENOMIC DNA]</scope>
    <source>
        <strain evidence="1 2">TM7_G3_2_Rum_HOT_351B</strain>
    </source>
</reference>
<reference evidence="1 2" key="2">
    <citation type="journal article" date="2020" name="Cell Rep.">
        <title>Acquisition and Adaptation of Ultra-small Parasitic Reduced Genome Bacteria to Mammalian Hosts.</title>
        <authorList>
            <person name="McLean J.S."/>
            <person name="Bor B."/>
            <person name="Kerns K.A."/>
            <person name="Liu Q."/>
            <person name="To T.T."/>
            <person name="Solden L."/>
            <person name="Hendrickson E.L."/>
            <person name="Wrighton K."/>
            <person name="Shi W."/>
            <person name="He X."/>
        </authorList>
    </citation>
    <scope>NUCLEOTIDE SEQUENCE [LARGE SCALE GENOMIC DNA]</scope>
    <source>
        <strain evidence="1 2">TM7_G3_2_Rum_HOT_351B</strain>
    </source>
</reference>
<name>A0ABY0FLL6_9BACT</name>
<organism evidence="1 2">
    <name type="scientific">Candidatus Nanosyncoccus alces</name>
    <dbReference type="NCBI Taxonomy" id="2171997"/>
    <lineage>
        <taxon>Bacteria</taxon>
        <taxon>Candidatus Saccharimonadota</taxon>
        <taxon>Candidatus Nanosyncoccalia</taxon>
        <taxon>Candidatus Nanosyncoccales</taxon>
        <taxon>Candidatus Nanosyncoccaceae</taxon>
        <taxon>Candidatus Nanosyncoccus</taxon>
    </lineage>
</organism>
<sequence>MKNIANLPSPGITNYIPHSKIQEFFNVLEPNFPTWLSEYINTPEMLHQQYISTTCGTIYSNLFESDFFYSNLDHSVGVALIVWHFTHDKKQTLAGLFHDIATPTFKHCIDFMNGDYMTQESTEDLTTQIIENSLEITALLSRDKIKISEVDNYHLYPIADNDTPKLSADRLEYFLAHGIFTYRTIDFDQAKIFYRDIEIEKDKQGVLELGFKTKKIARDFIRNVCMLSTIFHENRTRYSLQFLADILKKLNVAGCISKTDLYKLKESEITDIIKQSKYSDAFDEWRNARSIKASNTQPKNTYYIRHPAKIRYVDPLCRGARMSEACQLAKQMIDENLSYDMSQYVYLDNVII</sequence>
<dbReference type="Proteomes" id="UP001191019">
    <property type="component" value="Unassembled WGS sequence"/>
</dbReference>
<dbReference type="Gene3D" id="1.10.3210.10">
    <property type="entry name" value="Hypothetical protein af1432"/>
    <property type="match status" value="1"/>
</dbReference>
<proteinExistence type="predicted"/>
<dbReference type="SUPFAM" id="SSF109604">
    <property type="entry name" value="HD-domain/PDEase-like"/>
    <property type="match status" value="1"/>
</dbReference>
<comment type="caution">
    <text evidence="1">The sequence shown here is derived from an EMBL/GenBank/DDBJ whole genome shotgun (WGS) entry which is preliminary data.</text>
</comment>
<gene>
    <name evidence="1" type="ORF">G3RUM_00450</name>
</gene>
<keyword evidence="2" id="KW-1185">Reference proteome</keyword>
<protein>
    <recommendedName>
        <fullName evidence="3">HD domain-containing protein</fullName>
    </recommendedName>
</protein>
<accession>A0ABY0FLL6</accession>
<dbReference type="EMBL" id="PRLM01000004">
    <property type="protein sequence ID" value="RYC74698.1"/>
    <property type="molecule type" value="Genomic_DNA"/>
</dbReference>
<evidence type="ECO:0000313" key="1">
    <source>
        <dbReference type="EMBL" id="RYC74698.1"/>
    </source>
</evidence>
<evidence type="ECO:0008006" key="3">
    <source>
        <dbReference type="Google" id="ProtNLM"/>
    </source>
</evidence>
<dbReference type="RefSeq" id="WP_129734970.1">
    <property type="nucleotide sequence ID" value="NZ_PRLM01000004.1"/>
</dbReference>